<gene>
    <name evidence="2" type="ORF">ACFPFM_26675</name>
</gene>
<keyword evidence="2" id="KW-0012">Acyltransferase</keyword>
<organism evidence="2 3">
    <name type="scientific">Saccharothrix xinjiangensis</name>
    <dbReference type="NCBI Taxonomy" id="204798"/>
    <lineage>
        <taxon>Bacteria</taxon>
        <taxon>Bacillati</taxon>
        <taxon>Actinomycetota</taxon>
        <taxon>Actinomycetes</taxon>
        <taxon>Pseudonocardiales</taxon>
        <taxon>Pseudonocardiaceae</taxon>
        <taxon>Saccharothrix</taxon>
    </lineage>
</organism>
<dbReference type="InterPro" id="IPR016181">
    <property type="entry name" value="Acyl_CoA_acyltransferase"/>
</dbReference>
<accession>A0ABV9Y7H9</accession>
<dbReference type="Pfam" id="PF04978">
    <property type="entry name" value="MST"/>
    <property type="match status" value="1"/>
</dbReference>
<dbReference type="InterPro" id="IPR000182">
    <property type="entry name" value="GNAT_dom"/>
</dbReference>
<dbReference type="RefSeq" id="WP_344037155.1">
    <property type="nucleotide sequence ID" value="NZ_BAAAKE010000006.1"/>
</dbReference>
<proteinExistence type="predicted"/>
<dbReference type="EMBL" id="JBHSJB010000027">
    <property type="protein sequence ID" value="MFC5057314.1"/>
    <property type="molecule type" value="Genomic_DNA"/>
</dbReference>
<evidence type="ECO:0000259" key="1">
    <source>
        <dbReference type="PROSITE" id="PS51186"/>
    </source>
</evidence>
<sequence length="322" mass="35366">MTLTGPDPGGGGVGVVIVLRRLDEEGLERLLALAVVDADPADVMPPGWSVDRPDEFRAFYRGFLRDAYEVVDGGRTVGMARLTSGGETGVWLARAVRGRGVGREVLRRLVEEAPCRNVRVLVADTTTGNVAALRVLKGAGAVLEVEGERVSARVAVPVEPPTDIADPAELLHAYLDFYRDAVLRKVDGMSEEELRTSRLPTGWAPLAMVKHLAHVELRWLRWSFRGEEIAHPRGNPAVERAEWVVEDGDTTEGVKAFYREQCDRSRAIAAGARLSDRAVRWDLEEVPAPTLAWILFHLVQEYARHTGHLDVARELSDGVTGS</sequence>
<keyword evidence="3" id="KW-1185">Reference proteome</keyword>
<dbReference type="InterPro" id="IPR034660">
    <property type="entry name" value="DinB/YfiT-like"/>
</dbReference>
<keyword evidence="2" id="KW-0808">Transferase</keyword>
<dbReference type="Gene3D" id="3.40.630.30">
    <property type="match status" value="1"/>
</dbReference>
<protein>
    <submittedName>
        <fullName evidence="2">GNAT family N-acetyltransferase</fullName>
        <ecNumber evidence="2">2.3.1.-</ecNumber>
    </submittedName>
</protein>
<dbReference type="PROSITE" id="PS51186">
    <property type="entry name" value="GNAT"/>
    <property type="match status" value="1"/>
</dbReference>
<dbReference type="CDD" id="cd04301">
    <property type="entry name" value="NAT_SF"/>
    <property type="match status" value="1"/>
</dbReference>
<dbReference type="SUPFAM" id="SSF55729">
    <property type="entry name" value="Acyl-CoA N-acyltransferases (Nat)"/>
    <property type="match status" value="1"/>
</dbReference>
<comment type="caution">
    <text evidence="2">The sequence shown here is derived from an EMBL/GenBank/DDBJ whole genome shotgun (WGS) entry which is preliminary data.</text>
</comment>
<dbReference type="GO" id="GO:0016746">
    <property type="term" value="F:acyltransferase activity"/>
    <property type="evidence" value="ECO:0007669"/>
    <property type="project" value="UniProtKB-KW"/>
</dbReference>
<name>A0ABV9Y7H9_9PSEU</name>
<dbReference type="InterPro" id="IPR007061">
    <property type="entry name" value="MST-like"/>
</dbReference>
<feature type="domain" description="N-acetyltransferase" evidence="1">
    <location>
        <begin position="17"/>
        <end position="163"/>
    </location>
</feature>
<dbReference type="Gene3D" id="1.20.120.450">
    <property type="entry name" value="dinb family like domain"/>
    <property type="match status" value="1"/>
</dbReference>
<dbReference type="SUPFAM" id="SSF109854">
    <property type="entry name" value="DinB/YfiT-like putative metalloenzymes"/>
    <property type="match status" value="1"/>
</dbReference>
<evidence type="ECO:0000313" key="2">
    <source>
        <dbReference type="EMBL" id="MFC5057314.1"/>
    </source>
</evidence>
<dbReference type="EC" id="2.3.1.-" evidence="2"/>
<dbReference type="Proteomes" id="UP001595833">
    <property type="component" value="Unassembled WGS sequence"/>
</dbReference>
<reference evidence="3" key="1">
    <citation type="journal article" date="2019" name="Int. J. Syst. Evol. Microbiol.">
        <title>The Global Catalogue of Microorganisms (GCM) 10K type strain sequencing project: providing services to taxonomists for standard genome sequencing and annotation.</title>
        <authorList>
            <consortium name="The Broad Institute Genomics Platform"/>
            <consortium name="The Broad Institute Genome Sequencing Center for Infectious Disease"/>
            <person name="Wu L."/>
            <person name="Ma J."/>
        </authorList>
    </citation>
    <scope>NUCLEOTIDE SEQUENCE [LARGE SCALE GENOMIC DNA]</scope>
    <source>
        <strain evidence="3">KCTC 12848</strain>
    </source>
</reference>
<dbReference type="Pfam" id="PF00583">
    <property type="entry name" value="Acetyltransf_1"/>
    <property type="match status" value="1"/>
</dbReference>
<evidence type="ECO:0000313" key="3">
    <source>
        <dbReference type="Proteomes" id="UP001595833"/>
    </source>
</evidence>